<dbReference type="EMBL" id="KK198937">
    <property type="protein sequence ID" value="KCW45054.1"/>
    <property type="molecule type" value="Genomic_DNA"/>
</dbReference>
<dbReference type="Gene3D" id="2.60.120.330">
    <property type="entry name" value="B-lactam Antibiotic, Isopenicillin N Synthase, Chain"/>
    <property type="match status" value="1"/>
</dbReference>
<dbReference type="PANTHER" id="PTHR47990">
    <property type="entry name" value="2-OXOGLUTARATE (2OG) AND FE(II)-DEPENDENT OXYGENASE SUPERFAMILY PROTEIN-RELATED"/>
    <property type="match status" value="1"/>
</dbReference>
<evidence type="ECO:0000313" key="3">
    <source>
        <dbReference type="EMBL" id="KCW45054.1"/>
    </source>
</evidence>
<dbReference type="GO" id="GO:0016706">
    <property type="term" value="F:2-oxoglutarate-dependent dioxygenase activity"/>
    <property type="evidence" value="ECO:0000318"/>
    <property type="project" value="GO_Central"/>
</dbReference>
<evidence type="ECO:0000313" key="4">
    <source>
        <dbReference type="Proteomes" id="UP000030711"/>
    </source>
</evidence>
<dbReference type="AlphaFoldDB" id="A0A058ZUD4"/>
<dbReference type="Pfam" id="PF03171">
    <property type="entry name" value="2OG-FeII_Oxy"/>
    <property type="match status" value="1"/>
</dbReference>
<dbReference type="Proteomes" id="UP000030711">
    <property type="component" value="Unassembled WGS sequence"/>
</dbReference>
<organism evidence="3">
    <name type="scientific">Eucalyptus grandis</name>
    <name type="common">Flooded gum</name>
    <dbReference type="NCBI Taxonomy" id="71139"/>
    <lineage>
        <taxon>Eukaryota</taxon>
        <taxon>Viridiplantae</taxon>
        <taxon>Streptophyta</taxon>
        <taxon>Embryophyta</taxon>
        <taxon>Tracheophyta</taxon>
        <taxon>Spermatophyta</taxon>
        <taxon>Magnoliopsida</taxon>
        <taxon>eudicotyledons</taxon>
        <taxon>Gunneridae</taxon>
        <taxon>Pentapetalae</taxon>
        <taxon>rosids</taxon>
        <taxon>malvids</taxon>
        <taxon>Myrtales</taxon>
        <taxon>Myrtaceae</taxon>
        <taxon>Myrtoideae</taxon>
        <taxon>Eucalypteae</taxon>
        <taxon>Eucalyptus</taxon>
    </lineage>
</organism>
<gene>
    <name evidence="3" type="ORF">EUGRSUZ_L01351</name>
</gene>
<dbReference type="InterPro" id="IPR027443">
    <property type="entry name" value="IPNS-like_sf"/>
</dbReference>
<reference evidence="2" key="4">
    <citation type="submission" date="2023-07" db="EMBL/GenBank/DDBJ databases">
        <authorList>
            <person name="Myburg A.A."/>
            <person name="Grattapaglia D."/>
            <person name="Tuskan G.A."/>
            <person name="Hellsten U."/>
            <person name="Hayes R.D."/>
            <person name="Grimwood J."/>
            <person name="Jenkins J."/>
            <person name="Lindquist E."/>
            <person name="Tice H."/>
            <person name="Bauer D."/>
            <person name="Goodstein D.M."/>
            <person name="Dubchak I."/>
            <person name="Poliakov A."/>
            <person name="Mizrachi E."/>
            <person name="Kullan A.R."/>
            <person name="Hussey S.G."/>
            <person name="Pinard D."/>
            <person name="Van D.M."/>
            <person name="Singh P."/>
            <person name="Van J.I."/>
            <person name="Silva-Junior O.B."/>
            <person name="Togawa R.C."/>
            <person name="Pappas M.R."/>
            <person name="Faria D.A."/>
            <person name="Sansaloni C.P."/>
            <person name="Petroli C.D."/>
            <person name="Yang X."/>
            <person name="Ranjan P."/>
            <person name="Tschaplinski T.J."/>
            <person name="Ye C.Y."/>
            <person name="Li T."/>
            <person name="Sterck L."/>
            <person name="Vanneste K."/>
            <person name="Murat F."/>
            <person name="Soler M."/>
            <person name="Clemente H.S."/>
            <person name="Saidi N."/>
            <person name="Cassan-Wang H."/>
            <person name="Dunand C."/>
            <person name="Hefer C.A."/>
            <person name="Bornberg-Bauer E."/>
            <person name="Kersting A.R."/>
            <person name="Vining K."/>
            <person name="Amarasinghe V."/>
            <person name="Ranik M."/>
            <person name="Naithani S."/>
            <person name="Elser J."/>
            <person name="Boyd A.E."/>
            <person name="Liston A."/>
            <person name="Spatafora J.W."/>
            <person name="Dharmwardhana P."/>
            <person name="Raja R."/>
            <person name="Sullivan C."/>
            <person name="Romanel E."/>
            <person name="Alves-Ferreira M."/>
            <person name="Kulheim C."/>
            <person name="Foley W."/>
            <person name="Carocha V."/>
            <person name="Paiva J."/>
            <person name="Kudrna D."/>
            <person name="Brommonschenkel S.H."/>
            <person name="Pasquali G."/>
            <person name="Byrne M."/>
            <person name="Rigault P."/>
            <person name="Tibbits J."/>
            <person name="Spokevicius A."/>
            <person name="Jones R.C."/>
            <person name="Steane D.A."/>
            <person name="Vaillancourt R.E."/>
            <person name="Potts B.M."/>
            <person name="Joubert F."/>
            <person name="Barry K."/>
            <person name="Pappas G.J."/>
            <person name="Strauss S.H."/>
            <person name="Jaiswal P."/>
            <person name="Grima-Pettenati J."/>
            <person name="Salse J."/>
            <person name="Van D.P."/>
            <person name="Rokhsar D.S."/>
            <person name="Schmutz J."/>
        </authorList>
    </citation>
    <scope>NUCLEOTIDE SEQUENCE</scope>
    <source>
        <tissue evidence="2">Leaf extractions</tissue>
    </source>
</reference>
<dbReference type="Gramene" id="KCW45054">
    <property type="protein sequence ID" value="KCW45054"/>
    <property type="gene ID" value="EUGRSUZ_L01351"/>
</dbReference>
<proteinExistence type="predicted"/>
<dbReference type="OMA" id="KNDEWVA"/>
<reference evidence="2" key="2">
    <citation type="journal article" date="2014" name="Nature">
        <title>The genome of Eucalyptus grandis.</title>
        <authorList>
            <person name="Myburg A.A."/>
            <person name="Grattapaglia D."/>
            <person name="Tuskan G.A."/>
            <person name="Hellsten U."/>
            <person name="Hayes R.D."/>
            <person name="Grimwood J."/>
            <person name="Jenkins J."/>
            <person name="Lindquist E."/>
            <person name="Tice H."/>
            <person name="Bauer D."/>
            <person name="Goodstein D.M."/>
            <person name="Dubchak I."/>
            <person name="Poliakov A."/>
            <person name="Mizrachi E."/>
            <person name="Kullan A.R."/>
            <person name="Hussey S.G."/>
            <person name="Pinard D."/>
            <person name="van der Merwe K."/>
            <person name="Singh P."/>
            <person name="van Jaarsveld I."/>
            <person name="Silva-Junior O.B."/>
            <person name="Togawa R.C."/>
            <person name="Pappas M.R."/>
            <person name="Faria D.A."/>
            <person name="Sansaloni C.P."/>
            <person name="Petroli C.D."/>
            <person name="Yang X."/>
            <person name="Ranjan P."/>
            <person name="Tschaplinski T.J."/>
            <person name="Ye C.Y."/>
            <person name="Li T."/>
            <person name="Sterck L."/>
            <person name="Vanneste K."/>
            <person name="Murat F."/>
            <person name="Soler M."/>
            <person name="Clemente H.S."/>
            <person name="Saidi N."/>
            <person name="Cassan-Wang H."/>
            <person name="Dunand C."/>
            <person name="Hefer C.A."/>
            <person name="Bornberg-Bauer E."/>
            <person name="Kersting A.R."/>
            <person name="Vining K."/>
            <person name="Amarasinghe V."/>
            <person name="Ranik M."/>
            <person name="Naithani S."/>
            <person name="Elser J."/>
            <person name="Boyd A.E."/>
            <person name="Liston A."/>
            <person name="Spatafora J.W."/>
            <person name="Dharmwardhana P."/>
            <person name="Raja R."/>
            <person name="Sullivan C."/>
            <person name="Romanel E."/>
            <person name="Alves-Ferreira M."/>
            <person name="Kulheim C."/>
            <person name="Foley W."/>
            <person name="Carocha V."/>
            <person name="Paiva J."/>
            <person name="Kudrna D."/>
            <person name="Brommonschenkel S.H."/>
            <person name="Pasquali G."/>
            <person name="Byrne M."/>
            <person name="Rigault P."/>
            <person name="Tibbits J."/>
            <person name="Spokevicius A."/>
            <person name="Jones R.C."/>
            <person name="Steane D.A."/>
            <person name="Vaillancourt R.E."/>
            <person name="Potts B.M."/>
            <person name="Joubert F."/>
            <person name="Barry K."/>
            <person name="Pappas G.J."/>
            <person name="Strauss S.H."/>
            <person name="Jaiswal P."/>
            <person name="Grima-Pettenati J."/>
            <person name="Salse J."/>
            <person name="Van de Peer Y."/>
            <person name="Rokhsar D.S."/>
            <person name="Schmutz J."/>
        </authorList>
    </citation>
    <scope>NUCLEOTIDE SEQUENCE</scope>
    <source>
        <tissue evidence="2">Leaf extractions</tissue>
    </source>
</reference>
<reference evidence="3" key="1">
    <citation type="submission" date="2013-07" db="EMBL/GenBank/DDBJ databases">
        <title>The genome of Eucalyptus grandis.</title>
        <authorList>
            <person name="Schmutz J."/>
            <person name="Hayes R."/>
            <person name="Myburg A."/>
            <person name="Tuskan G."/>
            <person name="Grattapaglia D."/>
            <person name="Rokhsar D.S."/>
        </authorList>
    </citation>
    <scope>NUCLEOTIDE SEQUENCE</scope>
    <source>
        <tissue evidence="3">Leaf extractions</tissue>
    </source>
</reference>
<reference evidence="2" key="3">
    <citation type="submission" date="2023-04" db="EMBL/GenBank/DDBJ databases">
        <title>WGS assembly of Eucalyptus grandis.</title>
        <authorList>
            <person name="Myburg A."/>
            <person name="Grattapaglia D."/>
            <person name="Tuskan G."/>
            <person name="Hellsten U."/>
            <person name="Hayes R."/>
            <person name="Grimwood J."/>
            <person name="Jenkins J."/>
            <person name="Lindquist E."/>
            <person name="Tice H."/>
            <person name="Bauer D."/>
            <person name="Goodstein D."/>
            <person name="Dubchak I."/>
            <person name="Poliakov A."/>
            <person name="Mizrachi E."/>
            <person name="Kullan A."/>
            <person name="Hussey S."/>
            <person name="Pinard D."/>
            <person name="Van D."/>
            <person name="Singh P."/>
            <person name="Van J."/>
            <person name="Silva-Junior O."/>
            <person name="Togawa R."/>
            <person name="Pappas M."/>
            <person name="Faria D."/>
            <person name="Sansaloni C."/>
            <person name="Petroli C."/>
            <person name="Yang X."/>
            <person name="Ranjan P."/>
            <person name="Tschaplinski T."/>
            <person name="Ye C."/>
            <person name="Li T."/>
            <person name="Sterck L."/>
            <person name="Vanneste K."/>
            <person name="Murat F."/>
            <person name="Soler M."/>
            <person name="Clemente H."/>
            <person name="Saidi N."/>
            <person name="Cassan-Wang H."/>
            <person name="Dunand C."/>
            <person name="Hefer C."/>
            <person name="Bornberg-Bauer E."/>
            <person name="Kersting A."/>
            <person name="Vining K."/>
            <person name="Amarasinghe V."/>
            <person name="Ranik M."/>
            <person name="Naithani S."/>
            <person name="Elser J."/>
            <person name="Boyd A."/>
            <person name="Liston A."/>
            <person name="Spatafora J."/>
            <person name="Dharmwardhana P."/>
            <person name="Raja R."/>
            <person name="Sullivan C."/>
            <person name="Romanel E."/>
            <person name="Alves-Ferreira M."/>
            <person name="Kulheim C."/>
            <person name="Foley W."/>
            <person name="Carocha V."/>
            <person name="Paiva J."/>
            <person name="Kudrna D."/>
            <person name="Brommonschenkel S."/>
            <person name="Pasquali G."/>
            <person name="Byrne M."/>
            <person name="Rigault P."/>
            <person name="Tibbits J."/>
            <person name="Spokevicius A."/>
            <person name="Jones R."/>
            <person name="Steane D."/>
            <person name="Vaillancourt R."/>
            <person name="Potts B."/>
            <person name="Joubert F."/>
            <person name="Barry K."/>
            <person name="Pappas G."/>
            <person name="Strauss S."/>
            <person name="Jaiswal P."/>
            <person name="Grima-Pettenati J."/>
            <person name="Salse J."/>
            <person name="Van D."/>
            <person name="Rokhsar D."/>
            <person name="Schmutz J."/>
        </authorList>
    </citation>
    <scope>NUCLEOTIDE SEQUENCE</scope>
    <source>
        <tissue evidence="2">Leaf extractions</tissue>
    </source>
</reference>
<dbReference type="InParanoid" id="A0A058ZUD4"/>
<dbReference type="InterPro" id="IPR050231">
    <property type="entry name" value="Iron_ascorbate_oxido_reductase"/>
</dbReference>
<protein>
    <recommendedName>
        <fullName evidence="1">Isopenicillin N synthase-like Fe(2+) 2OG dioxygenase domain-containing protein</fullName>
    </recommendedName>
</protein>
<evidence type="ECO:0000259" key="1">
    <source>
        <dbReference type="Pfam" id="PF03171"/>
    </source>
</evidence>
<keyword evidence="4" id="KW-1185">Reference proteome</keyword>
<evidence type="ECO:0000313" key="2">
    <source>
        <dbReference type="EMBL" id="KAK2632597.1"/>
    </source>
</evidence>
<dbReference type="eggNOG" id="KOG0143">
    <property type="taxonomic scope" value="Eukaryota"/>
</dbReference>
<dbReference type="EMBL" id="MU848421">
    <property type="protein sequence ID" value="KAK2632597.1"/>
    <property type="molecule type" value="Genomic_DNA"/>
</dbReference>
<dbReference type="InterPro" id="IPR044861">
    <property type="entry name" value="IPNS-like_FE2OG_OXY"/>
</dbReference>
<feature type="domain" description="Isopenicillin N synthase-like Fe(2+) 2OG dioxygenase" evidence="1">
    <location>
        <begin position="45"/>
        <end position="128"/>
    </location>
</feature>
<name>A0A058ZUD4_EUCGR</name>
<dbReference type="SUPFAM" id="SSF51197">
    <property type="entry name" value="Clavaminate synthase-like"/>
    <property type="match status" value="1"/>
</dbReference>
<accession>A0A058ZUD4</accession>
<sequence>MKDLWLNSSDCIEVNVDNQATLICFLFEKYYDPYIDSSTYLLRFLKCKKPEGVEGSVNSIEHTDKSFLSYLHQNNSRGLEVRTKDGKWFTFNPSASNFMAWSNGRIKACDHHVAVKEESQVRYSLGTFSYVTGMIETPKEFIDEAHPQQYKPFNHIDLLSY</sequence>